<gene>
    <name evidence="2" type="primary">ORF3</name>
</gene>
<name>A0A8E0KJ08_9VIRU</name>
<feature type="region of interest" description="Disordered" evidence="1">
    <location>
        <begin position="52"/>
        <end position="90"/>
    </location>
</feature>
<evidence type="ECO:0000256" key="1">
    <source>
        <dbReference type="SAM" id="MobiDB-lite"/>
    </source>
</evidence>
<reference evidence="2" key="1">
    <citation type="journal article" date="2021" name="MBio">
        <title>Hidden Viral Sequences in Public Sequencing Data and Warning for Future Emerging Diseases.</title>
        <authorList>
            <person name="Kawasaki J."/>
            <person name="Kojima S."/>
            <person name="Tomonaga K."/>
            <person name="Horie M."/>
        </authorList>
    </citation>
    <scope>NUCLEOTIDE SEQUENCE</scope>
    <source>
        <strain evidence="2">Galago/2011/42</strain>
    </source>
</reference>
<proteinExistence type="predicted"/>
<organism evidence="2">
    <name type="scientific">Galago hepevirus</name>
    <dbReference type="NCBI Taxonomy" id="2796359"/>
    <lineage>
        <taxon>Viruses</taxon>
        <taxon>Riboviria</taxon>
        <taxon>Orthornavirae</taxon>
        <taxon>Kitrinoviricota</taxon>
        <taxon>Alsuviricetes</taxon>
        <taxon>Hepelivirales</taxon>
        <taxon>Hepeviridae</taxon>
    </lineage>
</organism>
<protein>
    <submittedName>
        <fullName evidence="2">Putative ORF3 protein</fullName>
    </submittedName>
</protein>
<accession>A0A8E0KJ08</accession>
<dbReference type="EMBL" id="BR001718">
    <property type="protein sequence ID" value="FAA04030.1"/>
    <property type="molecule type" value="Genomic_RNA"/>
</dbReference>
<sequence length="112" mass="11633">MCGTCCVLRASLCFCCVLQCCQHLELGPGAVMAPGASASRGAAVGLVSQTGLTDLAPQPIPPRTPSLQKLKSKRPSEELPLQNQPSAPLGWMPPICNQPLVGGAMPQLGARR</sequence>
<evidence type="ECO:0000313" key="2">
    <source>
        <dbReference type="EMBL" id="FAA04030.1"/>
    </source>
</evidence>